<name>A0A1Y2A843_9PLEO</name>
<accession>A0A1Y2A843</accession>
<proteinExistence type="predicted"/>
<reference evidence="2 3" key="1">
    <citation type="submission" date="2016-07" db="EMBL/GenBank/DDBJ databases">
        <title>Pervasive Adenine N6-methylation of Active Genes in Fungi.</title>
        <authorList>
            <consortium name="DOE Joint Genome Institute"/>
            <person name="Mondo S.J."/>
            <person name="Dannebaum R.O."/>
            <person name="Kuo R.C."/>
            <person name="Labutti K."/>
            <person name="Haridas S."/>
            <person name="Kuo A."/>
            <person name="Salamov A."/>
            <person name="Ahrendt S.R."/>
            <person name="Lipzen A."/>
            <person name="Sullivan W."/>
            <person name="Andreopoulos W.B."/>
            <person name="Clum A."/>
            <person name="Lindquist E."/>
            <person name="Daum C."/>
            <person name="Ramamoorthy G.K."/>
            <person name="Gryganskyi A."/>
            <person name="Culley D."/>
            <person name="Magnuson J.K."/>
            <person name="James T.Y."/>
            <person name="O'Malley M.A."/>
            <person name="Stajich J.E."/>
            <person name="Spatafora J.W."/>
            <person name="Visel A."/>
            <person name="Grigoriev I.V."/>
        </authorList>
    </citation>
    <scope>NUCLEOTIDE SEQUENCE [LARGE SCALE GENOMIC DNA]</scope>
    <source>
        <strain evidence="2 3">CBS 115471</strain>
    </source>
</reference>
<evidence type="ECO:0000313" key="2">
    <source>
        <dbReference type="EMBL" id="ORY18692.1"/>
    </source>
</evidence>
<evidence type="ECO:0000256" key="1">
    <source>
        <dbReference type="SAM" id="MobiDB-lite"/>
    </source>
</evidence>
<feature type="region of interest" description="Disordered" evidence="1">
    <location>
        <begin position="70"/>
        <end position="148"/>
    </location>
</feature>
<dbReference type="Proteomes" id="UP000193144">
    <property type="component" value="Unassembled WGS sequence"/>
</dbReference>
<feature type="compositionally biased region" description="Basic and acidic residues" evidence="1">
    <location>
        <begin position="118"/>
        <end position="148"/>
    </location>
</feature>
<dbReference type="AlphaFoldDB" id="A0A1Y2A843"/>
<sequence length="270" mass="30202">MHMCTWARVLIYGDEYLIRGSASDVDPQVLAPIKDTMNFCRSLACDMEITMLEYWNQGCASLEVADGGPKVPDASSALACDQPRDRRSRSSQNPTPITLYTECGRHGASTRGGCRPTHKLERTSHDKEREKAEEPSRSSPHSDSKIEFGDPYRQLQQSQPHRHSLDSMIATAGRIVTKHSGFTISWLYAMPLFAGLSRNCLQAAAGTLARRVDVSSQLSLETDLQAVQNHAIRSHKFEDLTLTEYGRADDALLRHSFQPTEEWCCFPLIC</sequence>
<keyword evidence="3" id="KW-1185">Reference proteome</keyword>
<protein>
    <submittedName>
        <fullName evidence="2">Uncharacterized protein</fullName>
    </submittedName>
</protein>
<gene>
    <name evidence="2" type="ORF">BCR34DRAFT_582642</name>
</gene>
<evidence type="ECO:0000313" key="3">
    <source>
        <dbReference type="Proteomes" id="UP000193144"/>
    </source>
</evidence>
<organism evidence="2 3">
    <name type="scientific">Clohesyomyces aquaticus</name>
    <dbReference type="NCBI Taxonomy" id="1231657"/>
    <lineage>
        <taxon>Eukaryota</taxon>
        <taxon>Fungi</taxon>
        <taxon>Dikarya</taxon>
        <taxon>Ascomycota</taxon>
        <taxon>Pezizomycotina</taxon>
        <taxon>Dothideomycetes</taxon>
        <taxon>Pleosporomycetidae</taxon>
        <taxon>Pleosporales</taxon>
        <taxon>Lindgomycetaceae</taxon>
        <taxon>Clohesyomyces</taxon>
    </lineage>
</organism>
<dbReference type="EMBL" id="MCFA01000005">
    <property type="protein sequence ID" value="ORY18692.1"/>
    <property type="molecule type" value="Genomic_DNA"/>
</dbReference>
<comment type="caution">
    <text evidence="2">The sequence shown here is derived from an EMBL/GenBank/DDBJ whole genome shotgun (WGS) entry which is preliminary data.</text>
</comment>